<gene>
    <name evidence="1" type="ORF">DFP79_1881</name>
</gene>
<dbReference type="GO" id="GO:0030254">
    <property type="term" value="P:protein secretion by the type III secretion system"/>
    <property type="evidence" value="ECO:0007669"/>
    <property type="project" value="InterPro"/>
</dbReference>
<keyword evidence="2" id="KW-1185">Reference proteome</keyword>
<evidence type="ECO:0000313" key="2">
    <source>
        <dbReference type="Proteomes" id="UP000294656"/>
    </source>
</evidence>
<name>A0A4R6MC15_9GAMM</name>
<evidence type="ECO:0000313" key="1">
    <source>
        <dbReference type="EMBL" id="TDO98240.1"/>
    </source>
</evidence>
<dbReference type="SUPFAM" id="SSF69635">
    <property type="entry name" value="Type III secretory system chaperone-like"/>
    <property type="match status" value="1"/>
</dbReference>
<comment type="caution">
    <text evidence="1">The sequence shown here is derived from an EMBL/GenBank/DDBJ whole genome shotgun (WGS) entry which is preliminary data.</text>
</comment>
<reference evidence="1 2" key="1">
    <citation type="submission" date="2019-03" db="EMBL/GenBank/DDBJ databases">
        <title>Genomic Encyclopedia of Type Strains, Phase III (KMG-III): the genomes of soil and plant-associated and newly described type strains.</title>
        <authorList>
            <person name="Whitman W."/>
        </authorList>
    </citation>
    <scope>NUCLEOTIDE SEQUENCE [LARGE SCALE GENOMIC DNA]</scope>
    <source>
        <strain evidence="1 2">CECT 7378</strain>
    </source>
</reference>
<dbReference type="RefSeq" id="WP_133503667.1">
    <property type="nucleotide sequence ID" value="NZ_SNXC01000011.1"/>
</dbReference>
<dbReference type="EMBL" id="SNXC01000011">
    <property type="protein sequence ID" value="TDO98240.1"/>
    <property type="molecule type" value="Genomic_DNA"/>
</dbReference>
<sequence>MTPYELKANDLIKHFAQFINTPLELKDGVCALFDAEDQQSVVIEVPKQSSSVILHCTLLQLESNVSTDVLRAILLLNFEISAMQGCWLAIDEAGQICLCNMIDLEKTDHEHFKNTLMGFIEQVRDVRQFIYEILSSDTAIQ</sequence>
<dbReference type="OrthoDB" id="7026419at2"/>
<accession>A0A4R6MC15</accession>
<proteinExistence type="predicted"/>
<dbReference type="InterPro" id="IPR010261">
    <property type="entry name" value="Tir_chaperone"/>
</dbReference>
<dbReference type="AlphaFoldDB" id="A0A4R6MC15"/>
<dbReference type="Proteomes" id="UP000294656">
    <property type="component" value="Unassembled WGS sequence"/>
</dbReference>
<organism evidence="1 2">
    <name type="scientific">Marinomonas balearica</name>
    <dbReference type="NCBI Taxonomy" id="491947"/>
    <lineage>
        <taxon>Bacteria</taxon>
        <taxon>Pseudomonadati</taxon>
        <taxon>Pseudomonadota</taxon>
        <taxon>Gammaproteobacteria</taxon>
        <taxon>Oceanospirillales</taxon>
        <taxon>Oceanospirillaceae</taxon>
        <taxon>Marinomonas</taxon>
    </lineage>
</organism>
<dbReference type="Gene3D" id="3.30.1460.10">
    <property type="match status" value="1"/>
</dbReference>
<dbReference type="Pfam" id="PF05932">
    <property type="entry name" value="CesT"/>
    <property type="match status" value="1"/>
</dbReference>
<protein>
    <submittedName>
        <fullName evidence="1">Tir chaperone family protein CesT</fullName>
    </submittedName>
</protein>
<dbReference type="CDD" id="cd17024">
    <property type="entry name" value="T3SC_IA_DspF-like"/>
    <property type="match status" value="1"/>
</dbReference>